<dbReference type="Proteomes" id="UP001295684">
    <property type="component" value="Unassembled WGS sequence"/>
</dbReference>
<reference evidence="2" key="1">
    <citation type="submission" date="2023-07" db="EMBL/GenBank/DDBJ databases">
        <authorList>
            <consortium name="AG Swart"/>
            <person name="Singh M."/>
            <person name="Singh A."/>
            <person name="Seah K."/>
            <person name="Emmerich C."/>
        </authorList>
    </citation>
    <scope>NUCLEOTIDE SEQUENCE</scope>
    <source>
        <strain evidence="2">DP1</strain>
    </source>
</reference>
<comment type="caution">
    <text evidence="2">The sequence shown here is derived from an EMBL/GenBank/DDBJ whole genome shotgun (WGS) entry which is preliminary data.</text>
</comment>
<sequence>MKSLRRQSSKAKVCSISPKPIKDKVLGSICLSKRTDDLYQKFAKETLEGDIIREQRACRRVKTFNKKTVSFCKENPKASKTMKNLSPVFTRDAQLSPVSEKQTLGQQRIFNRIWANFCSTVFTLSSYFIQSLFIEFPKRCESFQIFMILTLVLIILFRNRMIKRGYRLENKNKGENTDNLASLLQKLQSLQLVRNAKQGLTSPTKINRNAPNFISLNKREIAKALETRKKTARSPIVSRDKVHFPKITKGRMRKACKSPLPALKAIYLAQK</sequence>
<evidence type="ECO:0000313" key="3">
    <source>
        <dbReference type="Proteomes" id="UP001295684"/>
    </source>
</evidence>
<gene>
    <name evidence="2" type="ORF">ECRASSUSDP1_LOCUS26860</name>
</gene>
<proteinExistence type="predicted"/>
<protein>
    <recommendedName>
        <fullName evidence="4">Transmembrane protein</fullName>
    </recommendedName>
</protein>
<dbReference type="EMBL" id="CAMPGE010027693">
    <property type="protein sequence ID" value="CAI2385304.1"/>
    <property type="molecule type" value="Genomic_DNA"/>
</dbReference>
<organism evidence="2 3">
    <name type="scientific">Euplotes crassus</name>
    <dbReference type="NCBI Taxonomy" id="5936"/>
    <lineage>
        <taxon>Eukaryota</taxon>
        <taxon>Sar</taxon>
        <taxon>Alveolata</taxon>
        <taxon>Ciliophora</taxon>
        <taxon>Intramacronucleata</taxon>
        <taxon>Spirotrichea</taxon>
        <taxon>Hypotrichia</taxon>
        <taxon>Euplotida</taxon>
        <taxon>Euplotidae</taxon>
        <taxon>Moneuplotes</taxon>
    </lineage>
</organism>
<evidence type="ECO:0000313" key="2">
    <source>
        <dbReference type="EMBL" id="CAI2385304.1"/>
    </source>
</evidence>
<feature type="transmembrane region" description="Helical" evidence="1">
    <location>
        <begin position="109"/>
        <end position="129"/>
    </location>
</feature>
<keyword evidence="3" id="KW-1185">Reference proteome</keyword>
<accession>A0AAD1Y6A6</accession>
<keyword evidence="1" id="KW-0812">Transmembrane</keyword>
<evidence type="ECO:0008006" key="4">
    <source>
        <dbReference type="Google" id="ProtNLM"/>
    </source>
</evidence>
<dbReference type="AlphaFoldDB" id="A0AAD1Y6A6"/>
<evidence type="ECO:0000256" key="1">
    <source>
        <dbReference type="SAM" id="Phobius"/>
    </source>
</evidence>
<name>A0AAD1Y6A6_EUPCR</name>
<keyword evidence="1" id="KW-1133">Transmembrane helix</keyword>
<keyword evidence="1" id="KW-0472">Membrane</keyword>
<feature type="transmembrane region" description="Helical" evidence="1">
    <location>
        <begin position="141"/>
        <end position="157"/>
    </location>
</feature>